<dbReference type="Pfam" id="PF03422">
    <property type="entry name" value="CBM_6"/>
    <property type="match status" value="1"/>
</dbReference>
<dbReference type="InterPro" id="IPR044993">
    <property type="entry name" value="BXL"/>
</dbReference>
<gene>
    <name evidence="6" type="ORF">ACFQMG_20065</name>
</gene>
<comment type="caution">
    <text evidence="6">The sequence shown here is derived from an EMBL/GenBank/DDBJ whole genome shotgun (WGS) entry which is preliminary data.</text>
</comment>
<feature type="domain" description="Cellulose binding type IV" evidence="4">
    <location>
        <begin position="818"/>
        <end position="940"/>
    </location>
</feature>
<evidence type="ECO:0000256" key="3">
    <source>
        <dbReference type="ARBA" id="ARBA00022801"/>
    </source>
</evidence>
<evidence type="ECO:0000313" key="7">
    <source>
        <dbReference type="Proteomes" id="UP001596435"/>
    </source>
</evidence>
<dbReference type="SUPFAM" id="SSF49785">
    <property type="entry name" value="Galactose-binding domain-like"/>
    <property type="match status" value="1"/>
</dbReference>
<proteinExistence type="inferred from homology"/>
<dbReference type="SUPFAM" id="SSF52279">
    <property type="entry name" value="Beta-D-glucan exohydrolase, C-terminal domain"/>
    <property type="match status" value="1"/>
</dbReference>
<evidence type="ECO:0000313" key="6">
    <source>
        <dbReference type="EMBL" id="MFC7181852.1"/>
    </source>
</evidence>
<dbReference type="SUPFAM" id="SSF50405">
    <property type="entry name" value="Actin-crosslinking proteins"/>
    <property type="match status" value="1"/>
</dbReference>
<evidence type="ECO:0000256" key="2">
    <source>
        <dbReference type="ARBA" id="ARBA00022729"/>
    </source>
</evidence>
<dbReference type="CDD" id="cd23343">
    <property type="entry name" value="beta-trefoil_FSCN_BglX-like"/>
    <property type="match status" value="1"/>
</dbReference>
<dbReference type="Gene3D" id="2.60.40.10">
    <property type="entry name" value="Immunoglobulins"/>
    <property type="match status" value="1"/>
</dbReference>
<dbReference type="InterPro" id="IPR006584">
    <property type="entry name" value="Cellulose-bd_IV"/>
</dbReference>
<organism evidence="6 7">
    <name type="scientific">Kitasatospora paranensis</name>
    <dbReference type="NCBI Taxonomy" id="258053"/>
    <lineage>
        <taxon>Bacteria</taxon>
        <taxon>Bacillati</taxon>
        <taxon>Actinomycetota</taxon>
        <taxon>Actinomycetes</taxon>
        <taxon>Kitasatosporales</taxon>
        <taxon>Streptomycetaceae</taxon>
        <taxon>Kitasatospora</taxon>
    </lineage>
</organism>
<comment type="similarity">
    <text evidence="1">Belongs to the glycosyl hydrolase 3 family.</text>
</comment>
<dbReference type="Gene3D" id="2.60.120.260">
    <property type="entry name" value="Galactose-binding domain-like"/>
    <property type="match status" value="1"/>
</dbReference>
<dbReference type="Pfam" id="PF14310">
    <property type="entry name" value="Fn3-like"/>
    <property type="match status" value="1"/>
</dbReference>
<dbReference type="SMART" id="SM01217">
    <property type="entry name" value="Fn3_like"/>
    <property type="match status" value="1"/>
</dbReference>
<dbReference type="PANTHER" id="PTHR42721">
    <property type="entry name" value="SUGAR HYDROLASE-RELATED"/>
    <property type="match status" value="1"/>
</dbReference>
<dbReference type="RefSeq" id="WP_345705423.1">
    <property type="nucleotide sequence ID" value="NZ_BAABKV010000001.1"/>
</dbReference>
<protein>
    <submittedName>
        <fullName evidence="6">Glycoside hydrolase family 3 C-terminal domain-containing protein</fullName>
    </submittedName>
</protein>
<dbReference type="SMART" id="SM00606">
    <property type="entry name" value="CBD_IV"/>
    <property type="match status" value="1"/>
</dbReference>
<dbReference type="InterPro" id="IPR002772">
    <property type="entry name" value="Glyco_hydro_3_C"/>
</dbReference>
<dbReference type="Gene3D" id="3.20.20.300">
    <property type="entry name" value="Glycoside hydrolase, family 3, N-terminal domain"/>
    <property type="match status" value="1"/>
</dbReference>
<dbReference type="InterPro" id="IPR026891">
    <property type="entry name" value="Fn3-like"/>
</dbReference>
<evidence type="ECO:0000256" key="1">
    <source>
        <dbReference type="ARBA" id="ARBA00005336"/>
    </source>
</evidence>
<dbReference type="Pfam" id="PF00933">
    <property type="entry name" value="Glyco_hydro_3"/>
    <property type="match status" value="1"/>
</dbReference>
<dbReference type="InterPro" id="IPR001764">
    <property type="entry name" value="Glyco_hydro_3_N"/>
</dbReference>
<accession>A0ABW2FZM4</accession>
<dbReference type="PANTHER" id="PTHR42721:SF3">
    <property type="entry name" value="BETA-D-XYLOSIDASE 5-RELATED"/>
    <property type="match status" value="1"/>
</dbReference>
<dbReference type="InterPro" id="IPR008979">
    <property type="entry name" value="Galactose-bd-like_sf"/>
</dbReference>
<evidence type="ECO:0000259" key="5">
    <source>
        <dbReference type="SMART" id="SM01217"/>
    </source>
</evidence>
<dbReference type="InterPro" id="IPR036881">
    <property type="entry name" value="Glyco_hydro_3_C_sf"/>
</dbReference>
<dbReference type="Pfam" id="PF01915">
    <property type="entry name" value="Glyco_hydro_3_C"/>
    <property type="match status" value="1"/>
</dbReference>
<evidence type="ECO:0000259" key="4">
    <source>
        <dbReference type="SMART" id="SM00606"/>
    </source>
</evidence>
<name>A0ABW2FZM4_9ACTN</name>
<keyword evidence="2" id="KW-0732">Signal</keyword>
<dbReference type="CDD" id="cd04084">
    <property type="entry name" value="CBM6_xylanase-like"/>
    <property type="match status" value="1"/>
</dbReference>
<feature type="domain" description="Fibronectin type III-like" evidence="5">
    <location>
        <begin position="726"/>
        <end position="796"/>
    </location>
</feature>
<dbReference type="InterPro" id="IPR013783">
    <property type="entry name" value="Ig-like_fold"/>
</dbReference>
<dbReference type="Gene3D" id="3.40.50.1700">
    <property type="entry name" value="Glycoside hydrolase family 3 C-terminal domain"/>
    <property type="match status" value="1"/>
</dbReference>
<dbReference type="SUPFAM" id="SSF51445">
    <property type="entry name" value="(Trans)glycosidases"/>
    <property type="match status" value="1"/>
</dbReference>
<dbReference type="Proteomes" id="UP001596435">
    <property type="component" value="Unassembled WGS sequence"/>
</dbReference>
<dbReference type="InterPro" id="IPR017853">
    <property type="entry name" value="GH"/>
</dbReference>
<keyword evidence="3 6" id="KW-0378">Hydrolase</keyword>
<dbReference type="Gene3D" id="2.60.120.380">
    <property type="match status" value="1"/>
</dbReference>
<dbReference type="GO" id="GO:0016787">
    <property type="term" value="F:hydrolase activity"/>
    <property type="evidence" value="ECO:0007669"/>
    <property type="project" value="UniProtKB-KW"/>
</dbReference>
<dbReference type="EMBL" id="JBHTAJ010000037">
    <property type="protein sequence ID" value="MFC7181852.1"/>
    <property type="molecule type" value="Genomic_DNA"/>
</dbReference>
<dbReference type="InterPro" id="IPR005084">
    <property type="entry name" value="CBM6"/>
</dbReference>
<sequence length="940" mass="100414">MPDAPYRDARVPAHQRATDLLGRLTTAEKIALLHQHAPAVPRLGLAAHTTGTEALHGVSWLGPATSFPQAVGLGATWDRALLKRVGEAVGTEVRAFHERPAEDGRAPIGLNVWAPVVNPLRHPLWGRNEEGYAEDPLLTAELATAYTRGLRGDHPVYWRTAPTLKHFLGYNNENDRTSTSSDLRPRVLHEYELPCYRGPVEAGAVAAVMPSYNIVNGRPAHVSGYLKDELRGWRNGADLLVCSDAEAPSNLVAAQRHFADHAEGHGAALRAGVDSFTDHGTDAPVTIARLTEALERGLITEAEIDAAVLRHLLMRIRTGELDPELDPYAGTGQDVVGCDAHRELARQAARQAVVLLRNAGDLLPLPADAALAVVGPLGDDVLRDWYSGSLLYRTTLLDALRERLGTDRVAFADGLDRIALRSTATGRYLTAAADGTLSATGHQVGPAEEFAVQDWGHGVTTLQARDGRYLTKDGYGMLAATAEHPDEWVVQETFRLERGEDGRVRIQHLGTGRWVAVAAGSHALTTYAVARDAAEPFTVRTVSAGAERVAAVAAAAGAVVVVAGNDPHLNGRETEDRIDLALPPQQEEILRAARAANPRTVLAVVSSYPYALDWADAEVPAVLWTAHGGQEGGRALADVMLGDHSPAGRLPQTWYRAGQRLPDLLDYDIITAGATYLYLADEPLYPFGHGLSYTRFTYGALSAETIDGHAVATLTVTNSGARAGAEVVQLYSRAPESRVPTPLRRLQAFERIELAPGEQRTVSLRVPLAALGHFDTAHGRWTTDPGRYALLAGASSADLRSEAEITVTGPAPLPRPGLDGPLLARDFDTARGIRLTDRTPAGGEAVECGDTAPGRLAFDTVDFADGATSVALAVSRTAPGSAAVELHAGGAVTRFEVPSTGGRHRWQTVRGPLAAPVKGVHGVEVVLRGALRLAELDFTR</sequence>
<dbReference type="PRINTS" id="PR00133">
    <property type="entry name" value="GLHYDRLASE3"/>
</dbReference>
<keyword evidence="7" id="KW-1185">Reference proteome</keyword>
<reference evidence="7" key="1">
    <citation type="journal article" date="2019" name="Int. J. Syst. Evol. Microbiol.">
        <title>The Global Catalogue of Microorganisms (GCM) 10K type strain sequencing project: providing services to taxonomists for standard genome sequencing and annotation.</title>
        <authorList>
            <consortium name="The Broad Institute Genomics Platform"/>
            <consortium name="The Broad Institute Genome Sequencing Center for Infectious Disease"/>
            <person name="Wu L."/>
            <person name="Ma J."/>
        </authorList>
    </citation>
    <scope>NUCLEOTIDE SEQUENCE [LARGE SCALE GENOMIC DNA]</scope>
    <source>
        <strain evidence="7">CGMCC 1.12859</strain>
    </source>
</reference>
<dbReference type="InterPro" id="IPR008999">
    <property type="entry name" value="Actin-crosslinking"/>
</dbReference>
<dbReference type="InterPro" id="IPR036962">
    <property type="entry name" value="Glyco_hydro_3_N_sf"/>
</dbReference>